<keyword evidence="2" id="KW-1185">Reference proteome</keyword>
<proteinExistence type="predicted"/>
<dbReference type="RefSeq" id="WP_257595778.1">
    <property type="nucleotide sequence ID" value="NZ_JANKHH010000004.1"/>
</dbReference>
<comment type="caution">
    <text evidence="1">The sequence shown here is derived from an EMBL/GenBank/DDBJ whole genome shotgun (WGS) entry which is preliminary data.</text>
</comment>
<evidence type="ECO:0000313" key="1">
    <source>
        <dbReference type="EMBL" id="MCR2834001.1"/>
    </source>
</evidence>
<sequence length="268" mass="28727">MSRSAMPPTSSYPTAPVAAADVAALSAVRSKGWKPGLAAQGRFARHSEVFSSGRDAVGSALALSLALDELRSQAAGEVAEAEDRRAILWVQDRAAARLGGRPYRPGLPQAVQHRLVHVLAEKPQDLLFALEEGLRCREVACVIGELAGNPKALDFTASRRLSLTAEKHGVPLWLVRLDAARDLSSARMRWEVRPAPSRPPQWNTQAPGAPRWQAELFRARSHPPGKWTISDDGDVLTADRLASRPVDRSAAPHPVGLAFAAGGRSLAG</sequence>
<organism evidence="1 2">
    <name type="scientific">Parerythrobacter lacustris</name>
    <dbReference type="NCBI Taxonomy" id="2969984"/>
    <lineage>
        <taxon>Bacteria</taxon>
        <taxon>Pseudomonadati</taxon>
        <taxon>Pseudomonadota</taxon>
        <taxon>Alphaproteobacteria</taxon>
        <taxon>Sphingomonadales</taxon>
        <taxon>Erythrobacteraceae</taxon>
        <taxon>Parerythrobacter</taxon>
    </lineage>
</organism>
<evidence type="ECO:0008006" key="3">
    <source>
        <dbReference type="Google" id="ProtNLM"/>
    </source>
</evidence>
<reference evidence="1 2" key="1">
    <citation type="submission" date="2022-08" db="EMBL/GenBank/DDBJ databases">
        <title>Polyphasic taxonomy analysis of Qipengyuania sp.RS5-5.</title>
        <authorList>
            <person name="Xamxidin M."/>
            <person name="Wu M."/>
        </authorList>
    </citation>
    <scope>NUCLEOTIDE SEQUENCE [LARGE SCALE GENOMIC DNA]</scope>
    <source>
        <strain evidence="1 2">RS5-5</strain>
    </source>
</reference>
<evidence type="ECO:0000313" key="2">
    <source>
        <dbReference type="Proteomes" id="UP001206067"/>
    </source>
</evidence>
<dbReference type="Gene3D" id="3.40.50.300">
    <property type="entry name" value="P-loop containing nucleotide triphosphate hydrolases"/>
    <property type="match status" value="1"/>
</dbReference>
<name>A0ABT1XST1_9SPHN</name>
<dbReference type="SUPFAM" id="SSF52540">
    <property type="entry name" value="P-loop containing nucleoside triphosphate hydrolases"/>
    <property type="match status" value="1"/>
</dbReference>
<gene>
    <name evidence="1" type="ORF">NSO95_08585</name>
</gene>
<dbReference type="EMBL" id="JANKHH010000004">
    <property type="protein sequence ID" value="MCR2834001.1"/>
    <property type="molecule type" value="Genomic_DNA"/>
</dbReference>
<protein>
    <recommendedName>
        <fullName evidence="3">RecA-like protein</fullName>
    </recommendedName>
</protein>
<accession>A0ABT1XST1</accession>
<dbReference type="InterPro" id="IPR027417">
    <property type="entry name" value="P-loop_NTPase"/>
</dbReference>
<dbReference type="Proteomes" id="UP001206067">
    <property type="component" value="Unassembled WGS sequence"/>
</dbReference>